<reference evidence="2" key="1">
    <citation type="submission" date="2013-03" db="EMBL/GenBank/DDBJ databases">
        <title>The Genome Sequence of Capronia epimyces CBS 606.96.</title>
        <authorList>
            <consortium name="The Broad Institute Genomics Platform"/>
            <person name="Cuomo C."/>
            <person name="de Hoog S."/>
            <person name="Gorbushina A."/>
            <person name="Walker B."/>
            <person name="Young S.K."/>
            <person name="Zeng Q."/>
            <person name="Gargeya S."/>
            <person name="Fitzgerald M."/>
            <person name="Haas B."/>
            <person name="Abouelleil A."/>
            <person name="Allen A.W."/>
            <person name="Alvarado L."/>
            <person name="Arachchi H.M."/>
            <person name="Berlin A.M."/>
            <person name="Chapman S.B."/>
            <person name="Gainer-Dewar J."/>
            <person name="Goldberg J."/>
            <person name="Griggs A."/>
            <person name="Gujja S."/>
            <person name="Hansen M."/>
            <person name="Howarth C."/>
            <person name="Imamovic A."/>
            <person name="Ireland A."/>
            <person name="Larimer J."/>
            <person name="McCowan C."/>
            <person name="Murphy C."/>
            <person name="Pearson M."/>
            <person name="Poon T.W."/>
            <person name="Priest M."/>
            <person name="Roberts A."/>
            <person name="Saif S."/>
            <person name="Shea T."/>
            <person name="Sisk P."/>
            <person name="Sykes S."/>
            <person name="Wortman J."/>
            <person name="Nusbaum C."/>
            <person name="Birren B."/>
        </authorList>
    </citation>
    <scope>NUCLEOTIDE SEQUENCE [LARGE SCALE GENOMIC DNA]</scope>
    <source>
        <strain evidence="2">CBS 606.96</strain>
    </source>
</reference>
<organism evidence="2 3">
    <name type="scientific">Capronia epimyces CBS 606.96</name>
    <dbReference type="NCBI Taxonomy" id="1182542"/>
    <lineage>
        <taxon>Eukaryota</taxon>
        <taxon>Fungi</taxon>
        <taxon>Dikarya</taxon>
        <taxon>Ascomycota</taxon>
        <taxon>Pezizomycotina</taxon>
        <taxon>Eurotiomycetes</taxon>
        <taxon>Chaetothyriomycetidae</taxon>
        <taxon>Chaetothyriales</taxon>
        <taxon>Herpotrichiellaceae</taxon>
        <taxon>Capronia</taxon>
    </lineage>
</organism>
<keyword evidence="3" id="KW-1185">Reference proteome</keyword>
<dbReference type="AlphaFoldDB" id="W9YPZ4"/>
<dbReference type="HOGENOM" id="CLU_132423_0_0_1"/>
<dbReference type="GeneID" id="19164430"/>
<feature type="compositionally biased region" description="Basic and acidic residues" evidence="1">
    <location>
        <begin position="1"/>
        <end position="11"/>
    </location>
</feature>
<dbReference type="eggNOG" id="ENOG502T5C8">
    <property type="taxonomic scope" value="Eukaryota"/>
</dbReference>
<protein>
    <submittedName>
        <fullName evidence="2">Uncharacterized protein</fullName>
    </submittedName>
</protein>
<feature type="region of interest" description="Disordered" evidence="1">
    <location>
        <begin position="1"/>
        <end position="32"/>
    </location>
</feature>
<evidence type="ECO:0000256" key="1">
    <source>
        <dbReference type="SAM" id="MobiDB-lite"/>
    </source>
</evidence>
<proteinExistence type="predicted"/>
<accession>W9YPZ4</accession>
<dbReference type="EMBL" id="AMGY01000001">
    <property type="protein sequence ID" value="EXJ91740.1"/>
    <property type="molecule type" value="Genomic_DNA"/>
</dbReference>
<comment type="caution">
    <text evidence="2">The sequence shown here is derived from an EMBL/GenBank/DDBJ whole genome shotgun (WGS) entry which is preliminary data.</text>
</comment>
<dbReference type="OrthoDB" id="4157656at2759"/>
<evidence type="ECO:0000313" key="2">
    <source>
        <dbReference type="EMBL" id="EXJ91740.1"/>
    </source>
</evidence>
<dbReference type="RefSeq" id="XP_007728630.1">
    <property type="nucleotide sequence ID" value="XM_007730440.1"/>
</dbReference>
<name>W9YPZ4_9EURO</name>
<sequence length="143" mass="16260">MADQKGKDKDAASIIAAASRPRKPTTHQTSVEADARKTLWCETQWTNLSMQAKRLDMPKLPYFEADTMLLSKDVNRKLWVQLTRLWESLGPDRAPYATPILLEGGEVKWHSFINGDKGNEAEIYDNVVDAFMSDSVRPGWYDD</sequence>
<evidence type="ECO:0000313" key="3">
    <source>
        <dbReference type="Proteomes" id="UP000019478"/>
    </source>
</evidence>
<gene>
    <name evidence="2" type="ORF">A1O3_00290</name>
</gene>
<dbReference type="Proteomes" id="UP000019478">
    <property type="component" value="Unassembled WGS sequence"/>
</dbReference>